<dbReference type="InterPro" id="IPR027353">
    <property type="entry name" value="NET_dom"/>
</dbReference>
<sequence>MGRSKARRSTSGTSVSPTAAVPDEEEELIDHGNGKALESTPSANRPNKKRKRETVLSSPRAVRSTSEYAFYEGMLFELMQNAECTDFLEPVLTLWSPQDVPGYLDKIKHPMDLGTVKKHMQNGKYILHDKKTDGYSFDSKAMAKDLRLIFQNCMEYNEPSSPLYNTAKKQLEDINSQILENEAHINREKEKERREIERKRENERKRRKAAEEEAALAASQAKKAALALEKAKKEAREAERRRQEELKRKDAEWAARLKQEKARAVQEALDELLAKQRRDRRGSVVNTSSVSSDDNDGGIGEVSFTFVSTEGMEKKRGRKSAVVMELEVQHDDLMKRRKAILERAAELEKMKSIEMSFEEKRELCNMVGQLDFVRMKAVVDIIVNGMGRADLLHDVEVDLEVNKINKDVLREIQFFLQNPAAHTARDALRHIELKITDIETRLVEIRYQKIS</sequence>
<evidence type="ECO:0000256" key="5">
    <source>
        <dbReference type="SAM" id="Coils"/>
    </source>
</evidence>
<dbReference type="PANTHER" id="PTHR45926">
    <property type="entry name" value="OSJNBA0053K19.4 PROTEIN"/>
    <property type="match status" value="1"/>
</dbReference>
<comment type="caution">
    <text evidence="8">The sequence shown here is derived from an EMBL/GenBank/DDBJ whole genome shotgun (WGS) entry which is preliminary data.</text>
</comment>
<reference evidence="8 9" key="1">
    <citation type="journal article" date="2018" name="Mol. Biol. Evol.">
        <title>Analysis of the draft genome of the red seaweed Gracilariopsis chorda provides insights into genome size evolution in Rhodophyta.</title>
        <authorList>
            <person name="Lee J."/>
            <person name="Yang E.C."/>
            <person name="Graf L."/>
            <person name="Yang J.H."/>
            <person name="Qiu H."/>
            <person name="Zel Zion U."/>
            <person name="Chan C.X."/>
            <person name="Stephens T.G."/>
            <person name="Weber A.P.M."/>
            <person name="Boo G.H."/>
            <person name="Boo S.M."/>
            <person name="Kim K.M."/>
            <person name="Shin Y."/>
            <person name="Jung M."/>
            <person name="Lee S.J."/>
            <person name="Yim H.S."/>
            <person name="Lee J.H."/>
            <person name="Bhattacharya D."/>
            <person name="Yoon H.S."/>
        </authorList>
    </citation>
    <scope>NUCLEOTIDE SEQUENCE [LARGE SCALE GENOMIC DNA]</scope>
    <source>
        <strain evidence="8 9">SKKU-2015</strain>
        <tissue evidence="8">Whole body</tissue>
    </source>
</reference>
<accession>A0A2V3IVA3</accession>
<evidence type="ECO:0000256" key="4">
    <source>
        <dbReference type="PROSITE-ProRule" id="PRU00035"/>
    </source>
</evidence>
<feature type="compositionally biased region" description="Basic and acidic residues" evidence="6">
    <location>
        <begin position="189"/>
        <end position="204"/>
    </location>
</feature>
<feature type="region of interest" description="Disordered" evidence="6">
    <location>
        <begin position="189"/>
        <end position="249"/>
    </location>
</feature>
<dbReference type="EMBL" id="NBIV01000056">
    <property type="protein sequence ID" value="PXF45637.1"/>
    <property type="molecule type" value="Genomic_DNA"/>
</dbReference>
<feature type="region of interest" description="Disordered" evidence="6">
    <location>
        <begin position="1"/>
        <end position="58"/>
    </location>
</feature>
<dbReference type="InterPro" id="IPR036427">
    <property type="entry name" value="Bromodomain-like_sf"/>
</dbReference>
<keyword evidence="9" id="KW-1185">Reference proteome</keyword>
<protein>
    <submittedName>
        <fullName evidence="8">Ankyrin repeat, bromo and BTB domain-containing protein</fullName>
    </submittedName>
</protein>
<evidence type="ECO:0000256" key="6">
    <source>
        <dbReference type="SAM" id="MobiDB-lite"/>
    </source>
</evidence>
<dbReference type="Pfam" id="PF17035">
    <property type="entry name" value="BET"/>
    <property type="match status" value="1"/>
</dbReference>
<proteinExistence type="predicted"/>
<dbReference type="Pfam" id="PF00439">
    <property type="entry name" value="Bromodomain"/>
    <property type="match status" value="1"/>
</dbReference>
<dbReference type="InterPro" id="IPR038336">
    <property type="entry name" value="NET_sf"/>
</dbReference>
<evidence type="ECO:0000256" key="1">
    <source>
        <dbReference type="ARBA" id="ARBA00023015"/>
    </source>
</evidence>
<gene>
    <name evidence="8" type="ORF">BWQ96_04642</name>
</gene>
<dbReference type="Gene3D" id="1.20.920.10">
    <property type="entry name" value="Bromodomain-like"/>
    <property type="match status" value="1"/>
</dbReference>
<name>A0A2V3IVA3_9FLOR</name>
<dbReference type="PROSITE" id="PS50014">
    <property type="entry name" value="BROMODOMAIN_2"/>
    <property type="match status" value="1"/>
</dbReference>
<evidence type="ECO:0000259" key="7">
    <source>
        <dbReference type="PROSITE" id="PS50014"/>
    </source>
</evidence>
<dbReference type="OrthoDB" id="21449at2759"/>
<dbReference type="Proteomes" id="UP000247409">
    <property type="component" value="Unassembled WGS sequence"/>
</dbReference>
<dbReference type="Gene3D" id="1.20.1270.220">
    <property type="match status" value="1"/>
</dbReference>
<dbReference type="InterPro" id="IPR001487">
    <property type="entry name" value="Bromodomain"/>
</dbReference>
<keyword evidence="1" id="KW-0805">Transcription regulation</keyword>
<feature type="compositionally biased region" description="Basic and acidic residues" evidence="6">
    <location>
        <begin position="229"/>
        <end position="249"/>
    </location>
</feature>
<organism evidence="8 9">
    <name type="scientific">Gracilariopsis chorda</name>
    <dbReference type="NCBI Taxonomy" id="448386"/>
    <lineage>
        <taxon>Eukaryota</taxon>
        <taxon>Rhodophyta</taxon>
        <taxon>Florideophyceae</taxon>
        <taxon>Rhodymeniophycidae</taxon>
        <taxon>Gracilariales</taxon>
        <taxon>Gracilariaceae</taxon>
        <taxon>Gracilariopsis</taxon>
    </lineage>
</organism>
<keyword evidence="3" id="KW-0804">Transcription</keyword>
<dbReference type="SMART" id="SM00297">
    <property type="entry name" value="BROMO"/>
    <property type="match status" value="1"/>
</dbReference>
<keyword evidence="5" id="KW-0175">Coiled coil</keyword>
<evidence type="ECO:0000256" key="3">
    <source>
        <dbReference type="ARBA" id="ARBA00023163"/>
    </source>
</evidence>
<evidence type="ECO:0000256" key="2">
    <source>
        <dbReference type="ARBA" id="ARBA00023117"/>
    </source>
</evidence>
<dbReference type="PRINTS" id="PR00503">
    <property type="entry name" value="BROMODOMAIN"/>
</dbReference>
<feature type="domain" description="Bromo" evidence="7">
    <location>
        <begin position="79"/>
        <end position="164"/>
    </location>
</feature>
<evidence type="ECO:0000313" key="9">
    <source>
        <dbReference type="Proteomes" id="UP000247409"/>
    </source>
</evidence>
<dbReference type="AlphaFoldDB" id="A0A2V3IVA3"/>
<feature type="coiled-coil region" evidence="5">
    <location>
        <begin position="323"/>
        <end position="350"/>
    </location>
</feature>
<feature type="compositionally biased region" description="Low complexity" evidence="6">
    <location>
        <begin position="215"/>
        <end position="228"/>
    </location>
</feature>
<dbReference type="STRING" id="448386.A0A2V3IVA3"/>
<dbReference type="CDD" id="cd04369">
    <property type="entry name" value="Bromodomain"/>
    <property type="match status" value="1"/>
</dbReference>
<evidence type="ECO:0000313" key="8">
    <source>
        <dbReference type="EMBL" id="PXF45637.1"/>
    </source>
</evidence>
<keyword evidence="2 4" id="KW-0103">Bromodomain</keyword>
<dbReference type="SUPFAM" id="SSF47370">
    <property type="entry name" value="Bromodomain"/>
    <property type="match status" value="1"/>
</dbReference>